<keyword evidence="3" id="KW-1185">Reference proteome</keyword>
<dbReference type="AlphaFoldDB" id="A0AB34HDV0"/>
<feature type="region of interest" description="Disordered" evidence="1">
    <location>
        <begin position="121"/>
        <end position="143"/>
    </location>
</feature>
<organism evidence="2 3">
    <name type="scientific">Eschrichtius robustus</name>
    <name type="common">California gray whale</name>
    <name type="synonym">Eschrichtius gibbosus</name>
    <dbReference type="NCBI Taxonomy" id="9764"/>
    <lineage>
        <taxon>Eukaryota</taxon>
        <taxon>Metazoa</taxon>
        <taxon>Chordata</taxon>
        <taxon>Craniata</taxon>
        <taxon>Vertebrata</taxon>
        <taxon>Euteleostomi</taxon>
        <taxon>Mammalia</taxon>
        <taxon>Eutheria</taxon>
        <taxon>Laurasiatheria</taxon>
        <taxon>Artiodactyla</taxon>
        <taxon>Whippomorpha</taxon>
        <taxon>Cetacea</taxon>
        <taxon>Mysticeti</taxon>
        <taxon>Eschrichtiidae</taxon>
        <taxon>Eschrichtius</taxon>
    </lineage>
</organism>
<gene>
    <name evidence="2" type="ORF">J1605_021100</name>
</gene>
<protein>
    <submittedName>
        <fullName evidence="2">Uncharacterized protein</fullName>
    </submittedName>
</protein>
<proteinExistence type="predicted"/>
<accession>A0AB34HDV0</accession>
<feature type="region of interest" description="Disordered" evidence="1">
    <location>
        <begin position="1"/>
        <end position="62"/>
    </location>
</feature>
<sequence length="143" mass="14854">MLALTSRGRPRGKSRALAPSERVAARRSWPLRQHLPQLPPLPPAIAAQQLGNAPPQTGLRSVGGLAVPEERFRTCKGTAALPGLESMNRPFRAPERSASGAVLLVTGSSQAGLVGHREGDVSAGAQSLTAPSVPAETENALLT</sequence>
<dbReference type="EMBL" id="JAIQCJ010001324">
    <property type="protein sequence ID" value="KAJ8791006.1"/>
    <property type="molecule type" value="Genomic_DNA"/>
</dbReference>
<reference evidence="2 3" key="1">
    <citation type="submission" date="2022-11" db="EMBL/GenBank/DDBJ databases">
        <title>Whole genome sequence of Eschrichtius robustus ER-17-0199.</title>
        <authorList>
            <person name="Bruniche-Olsen A."/>
            <person name="Black A.N."/>
            <person name="Fields C.J."/>
            <person name="Walden K."/>
            <person name="Dewoody J.A."/>
        </authorList>
    </citation>
    <scope>NUCLEOTIDE SEQUENCE [LARGE SCALE GENOMIC DNA]</scope>
    <source>
        <strain evidence="2">ER-17-0199</strain>
        <tissue evidence="2">Blubber</tissue>
    </source>
</reference>
<evidence type="ECO:0000313" key="2">
    <source>
        <dbReference type="EMBL" id="KAJ8791006.1"/>
    </source>
</evidence>
<dbReference type="Proteomes" id="UP001159641">
    <property type="component" value="Unassembled WGS sequence"/>
</dbReference>
<evidence type="ECO:0000313" key="3">
    <source>
        <dbReference type="Proteomes" id="UP001159641"/>
    </source>
</evidence>
<name>A0AB34HDV0_ESCRO</name>
<comment type="caution">
    <text evidence="2">The sequence shown here is derived from an EMBL/GenBank/DDBJ whole genome shotgun (WGS) entry which is preliminary data.</text>
</comment>
<evidence type="ECO:0000256" key="1">
    <source>
        <dbReference type="SAM" id="MobiDB-lite"/>
    </source>
</evidence>